<dbReference type="Proteomes" id="UP000237347">
    <property type="component" value="Unassembled WGS sequence"/>
</dbReference>
<keyword evidence="2" id="KW-1185">Reference proteome</keyword>
<gene>
    <name evidence="1" type="ORF">CFP56_018690</name>
</gene>
<organism evidence="1 2">
    <name type="scientific">Quercus suber</name>
    <name type="common">Cork oak</name>
    <dbReference type="NCBI Taxonomy" id="58331"/>
    <lineage>
        <taxon>Eukaryota</taxon>
        <taxon>Viridiplantae</taxon>
        <taxon>Streptophyta</taxon>
        <taxon>Embryophyta</taxon>
        <taxon>Tracheophyta</taxon>
        <taxon>Spermatophyta</taxon>
        <taxon>Magnoliopsida</taxon>
        <taxon>eudicotyledons</taxon>
        <taxon>Gunneridae</taxon>
        <taxon>Pentapetalae</taxon>
        <taxon>rosids</taxon>
        <taxon>fabids</taxon>
        <taxon>Fagales</taxon>
        <taxon>Fagaceae</taxon>
        <taxon>Quercus</taxon>
    </lineage>
</organism>
<proteinExistence type="predicted"/>
<accession>A0AAW0KJD9</accession>
<name>A0AAW0KJD9_QUESU</name>
<comment type="caution">
    <text evidence="1">The sequence shown here is derived from an EMBL/GenBank/DDBJ whole genome shotgun (WGS) entry which is preliminary data.</text>
</comment>
<evidence type="ECO:0000313" key="2">
    <source>
        <dbReference type="Proteomes" id="UP000237347"/>
    </source>
</evidence>
<sequence length="32" mass="3887">MKLKSLLSCFLHHQSKAIRNFEQRLDIYKHNS</sequence>
<evidence type="ECO:0008006" key="3">
    <source>
        <dbReference type="Google" id="ProtNLM"/>
    </source>
</evidence>
<protein>
    <recommendedName>
        <fullName evidence="3">Maturase K</fullName>
    </recommendedName>
</protein>
<reference evidence="1 2" key="1">
    <citation type="journal article" date="2018" name="Sci. Data">
        <title>The draft genome sequence of cork oak.</title>
        <authorList>
            <person name="Ramos A.M."/>
            <person name="Usie A."/>
            <person name="Barbosa P."/>
            <person name="Barros P.M."/>
            <person name="Capote T."/>
            <person name="Chaves I."/>
            <person name="Simoes F."/>
            <person name="Abreu I."/>
            <person name="Carrasquinho I."/>
            <person name="Faro C."/>
            <person name="Guimaraes J.B."/>
            <person name="Mendonca D."/>
            <person name="Nobrega F."/>
            <person name="Rodrigues L."/>
            <person name="Saibo N.J.M."/>
            <person name="Varela M.C."/>
            <person name="Egas C."/>
            <person name="Matos J."/>
            <person name="Miguel C.M."/>
            <person name="Oliveira M.M."/>
            <person name="Ricardo C.P."/>
            <person name="Goncalves S."/>
        </authorList>
    </citation>
    <scope>NUCLEOTIDE SEQUENCE [LARGE SCALE GENOMIC DNA]</scope>
    <source>
        <strain evidence="2">cv. HL8</strain>
    </source>
</reference>
<dbReference type="EMBL" id="PKMF04000289">
    <property type="protein sequence ID" value="KAK7839179.1"/>
    <property type="molecule type" value="Genomic_DNA"/>
</dbReference>
<evidence type="ECO:0000313" key="1">
    <source>
        <dbReference type="EMBL" id="KAK7839179.1"/>
    </source>
</evidence>
<dbReference type="AlphaFoldDB" id="A0AAW0KJD9"/>